<proteinExistence type="inferred from homology"/>
<gene>
    <name evidence="11" type="ORF">llap_15494</name>
</gene>
<keyword evidence="9 10" id="KW-0539">Nucleus</keyword>
<dbReference type="OrthoDB" id="17644at2759"/>
<dbReference type="GO" id="GO:0045893">
    <property type="term" value="P:positive regulation of DNA-templated transcription"/>
    <property type="evidence" value="ECO:0007669"/>
    <property type="project" value="TreeGrafter"/>
</dbReference>
<keyword evidence="8 10" id="KW-0906">Nuclear pore complex</keyword>
<name>A0A2I0TKA9_LIMLA</name>
<comment type="function">
    <text evidence="10">Functions as a component of the nuclear pore complex (NPC).</text>
</comment>
<dbReference type="GO" id="GO:0031965">
    <property type="term" value="C:nuclear membrane"/>
    <property type="evidence" value="ECO:0007669"/>
    <property type="project" value="UniProtKB-UniRule"/>
</dbReference>
<dbReference type="InterPro" id="IPR011502">
    <property type="entry name" value="Nucleoporin_Nup85"/>
</dbReference>
<evidence type="ECO:0000256" key="4">
    <source>
        <dbReference type="ARBA" id="ARBA00022448"/>
    </source>
</evidence>
<comment type="subcellular location">
    <subcellularLocation>
        <location evidence="1 10">Nucleus</location>
        <location evidence="1 10">Nuclear pore complex</location>
    </subcellularLocation>
</comment>
<dbReference type="EMBL" id="KZ509337">
    <property type="protein sequence ID" value="PKU34205.1"/>
    <property type="molecule type" value="Genomic_DNA"/>
</dbReference>
<evidence type="ECO:0000256" key="9">
    <source>
        <dbReference type="ARBA" id="ARBA00023242"/>
    </source>
</evidence>
<keyword evidence="10" id="KW-0472">Membrane</keyword>
<keyword evidence="12" id="KW-1185">Reference proteome</keyword>
<keyword evidence="4 10" id="KW-0813">Transport</keyword>
<protein>
    <recommendedName>
        <fullName evidence="3 10">Nuclear pore complex protein Nup85</fullName>
    </recommendedName>
</protein>
<organism evidence="11 12">
    <name type="scientific">Limosa lapponica baueri</name>
    <dbReference type="NCBI Taxonomy" id="1758121"/>
    <lineage>
        <taxon>Eukaryota</taxon>
        <taxon>Metazoa</taxon>
        <taxon>Chordata</taxon>
        <taxon>Craniata</taxon>
        <taxon>Vertebrata</taxon>
        <taxon>Euteleostomi</taxon>
        <taxon>Archelosauria</taxon>
        <taxon>Archosauria</taxon>
        <taxon>Dinosauria</taxon>
        <taxon>Saurischia</taxon>
        <taxon>Theropoda</taxon>
        <taxon>Coelurosauria</taxon>
        <taxon>Aves</taxon>
        <taxon>Neognathae</taxon>
        <taxon>Neoaves</taxon>
        <taxon>Charadriiformes</taxon>
        <taxon>Scolopacidae</taxon>
        <taxon>Limosa</taxon>
    </lineage>
</organism>
<dbReference type="Pfam" id="PF07575">
    <property type="entry name" value="Nucleopor_Nup85"/>
    <property type="match status" value="1"/>
</dbReference>
<dbReference type="GO" id="GO:0031080">
    <property type="term" value="C:nuclear pore outer ring"/>
    <property type="evidence" value="ECO:0007669"/>
    <property type="project" value="TreeGrafter"/>
</dbReference>
<keyword evidence="5 10" id="KW-0509">mRNA transport</keyword>
<dbReference type="PANTHER" id="PTHR13373:SF21">
    <property type="entry name" value="NUCLEAR PORE COMPLEX PROTEIN NUP85"/>
    <property type="match status" value="1"/>
</dbReference>
<reference evidence="12" key="1">
    <citation type="submission" date="2017-11" db="EMBL/GenBank/DDBJ databases">
        <authorList>
            <person name="Lima N.C."/>
            <person name="Parody-Merino A.M."/>
            <person name="Battley P.F."/>
            <person name="Fidler A.E."/>
            <person name="Prosdocimi F."/>
        </authorList>
    </citation>
    <scope>NUCLEOTIDE SEQUENCE [LARGE SCALE GENOMIC DNA]</scope>
</reference>
<comment type="similarity">
    <text evidence="2 10">Belongs to the nucleoporin Nup85 family.</text>
</comment>
<dbReference type="Proteomes" id="UP000233556">
    <property type="component" value="Unassembled WGS sequence"/>
</dbReference>
<evidence type="ECO:0000313" key="12">
    <source>
        <dbReference type="Proteomes" id="UP000233556"/>
    </source>
</evidence>
<dbReference type="GO" id="GO:0006606">
    <property type="term" value="P:protein import into nucleus"/>
    <property type="evidence" value="ECO:0007669"/>
    <property type="project" value="TreeGrafter"/>
</dbReference>
<dbReference type="GO" id="GO:0017056">
    <property type="term" value="F:structural constituent of nuclear pore"/>
    <property type="evidence" value="ECO:0007669"/>
    <property type="project" value="TreeGrafter"/>
</dbReference>
<evidence type="ECO:0000256" key="7">
    <source>
        <dbReference type="ARBA" id="ARBA00023010"/>
    </source>
</evidence>
<evidence type="ECO:0000256" key="2">
    <source>
        <dbReference type="ARBA" id="ARBA00005573"/>
    </source>
</evidence>
<reference evidence="12" key="2">
    <citation type="submission" date="2017-12" db="EMBL/GenBank/DDBJ databases">
        <title>Genome sequence of the Bar-tailed Godwit (Limosa lapponica baueri).</title>
        <authorList>
            <person name="Lima N.C.B."/>
            <person name="Parody-Merino A.M."/>
            <person name="Battley P.F."/>
            <person name="Fidler A.E."/>
            <person name="Prosdocimi F."/>
        </authorList>
    </citation>
    <scope>NUCLEOTIDE SEQUENCE [LARGE SCALE GENOMIC DNA]</scope>
</reference>
<evidence type="ECO:0000256" key="10">
    <source>
        <dbReference type="RuleBase" id="RU365073"/>
    </source>
</evidence>
<keyword evidence="7 10" id="KW-0811">Translocation</keyword>
<evidence type="ECO:0000256" key="5">
    <source>
        <dbReference type="ARBA" id="ARBA00022816"/>
    </source>
</evidence>
<evidence type="ECO:0000256" key="3">
    <source>
        <dbReference type="ARBA" id="ARBA00017729"/>
    </source>
</evidence>
<evidence type="ECO:0000256" key="1">
    <source>
        <dbReference type="ARBA" id="ARBA00004567"/>
    </source>
</evidence>
<keyword evidence="6 10" id="KW-0653">Protein transport</keyword>
<dbReference type="GO" id="GO:0006406">
    <property type="term" value="P:mRNA export from nucleus"/>
    <property type="evidence" value="ECO:0007669"/>
    <property type="project" value="TreeGrafter"/>
</dbReference>
<sequence>MDEARHLLSKEASANPTSVNMYRILDDLMKKMPMPSLGNTQTLTEMELKWQHWHEECQRYLQDGTFASNSHMESICKGDDVETTKVEMLRLALARNLARVIVKEGTLEGS</sequence>
<evidence type="ECO:0000313" key="11">
    <source>
        <dbReference type="EMBL" id="PKU34205.1"/>
    </source>
</evidence>
<comment type="subunit">
    <text evidence="10">Component of the nuclear pore complex (NPC).</text>
</comment>
<evidence type="ECO:0000256" key="8">
    <source>
        <dbReference type="ARBA" id="ARBA00023132"/>
    </source>
</evidence>
<accession>A0A2I0TKA9</accession>
<dbReference type="AlphaFoldDB" id="A0A2I0TKA9"/>
<evidence type="ECO:0000256" key="6">
    <source>
        <dbReference type="ARBA" id="ARBA00022927"/>
    </source>
</evidence>
<dbReference type="PANTHER" id="PTHR13373">
    <property type="entry name" value="FROUNT PROTEIN-RELATED"/>
    <property type="match status" value="1"/>
</dbReference>